<dbReference type="InterPro" id="IPR006684">
    <property type="entry name" value="YbgC/YbaW"/>
</dbReference>
<dbReference type="InterPro" id="IPR029069">
    <property type="entry name" value="HotDog_dom_sf"/>
</dbReference>
<evidence type="ECO:0000313" key="4">
    <source>
        <dbReference type="Proteomes" id="UP000065641"/>
    </source>
</evidence>
<sequence>MAMTENTTDDEFVCAMSVRDYECDMQGVVNNSVYQNYLEHARHEYLKTRGLDFATLTREGIIVVVVRAEIDYLQPLKSGDSIFVTAKPVLEKRIRLVFNQSIRHSATGREHVRARIVTTAVSERGRPYFPESLNVLL</sequence>
<dbReference type="PANTHER" id="PTHR31793">
    <property type="entry name" value="4-HYDROXYBENZOYL-COA THIOESTERASE FAMILY MEMBER"/>
    <property type="match status" value="1"/>
</dbReference>
<proteinExistence type="inferred from homology"/>
<protein>
    <submittedName>
        <fullName evidence="3">Thioesterase superfamily protein</fullName>
    </submittedName>
</protein>
<dbReference type="EMBL" id="CP013189">
    <property type="protein sequence ID" value="ALO45211.1"/>
    <property type="molecule type" value="Genomic_DNA"/>
</dbReference>
<dbReference type="Proteomes" id="UP000065641">
    <property type="component" value="Chromosome"/>
</dbReference>
<dbReference type="Gene3D" id="3.10.129.10">
    <property type="entry name" value="Hotdog Thioesterase"/>
    <property type="match status" value="1"/>
</dbReference>
<name>A0A0S2KA43_9GAMM</name>
<keyword evidence="2" id="KW-0378">Hydrolase</keyword>
<dbReference type="CDD" id="cd00586">
    <property type="entry name" value="4HBT"/>
    <property type="match status" value="1"/>
</dbReference>
<keyword evidence="4" id="KW-1185">Reference proteome</keyword>
<reference evidence="3 4" key="1">
    <citation type="submission" date="2015-11" db="EMBL/GenBank/DDBJ databases">
        <authorList>
            <person name="Zhang Y."/>
            <person name="Guo Z."/>
        </authorList>
    </citation>
    <scope>NUCLEOTIDE SEQUENCE [LARGE SCALE GENOMIC DNA]</scope>
    <source>
        <strain evidence="3 4">KCTC 32221</strain>
    </source>
</reference>
<dbReference type="AlphaFoldDB" id="A0A0S2KA43"/>
<dbReference type="SUPFAM" id="SSF54637">
    <property type="entry name" value="Thioesterase/thiol ester dehydrase-isomerase"/>
    <property type="match status" value="1"/>
</dbReference>
<dbReference type="Pfam" id="PF13279">
    <property type="entry name" value="4HBT_2"/>
    <property type="match status" value="1"/>
</dbReference>
<evidence type="ECO:0000256" key="1">
    <source>
        <dbReference type="ARBA" id="ARBA00005953"/>
    </source>
</evidence>
<organism evidence="3 4">
    <name type="scientific">Pseudohongiella spirulinae</name>
    <dbReference type="NCBI Taxonomy" id="1249552"/>
    <lineage>
        <taxon>Bacteria</taxon>
        <taxon>Pseudomonadati</taxon>
        <taxon>Pseudomonadota</taxon>
        <taxon>Gammaproteobacteria</taxon>
        <taxon>Pseudomonadales</taxon>
        <taxon>Pseudohongiellaceae</taxon>
        <taxon>Pseudohongiella</taxon>
    </lineage>
</organism>
<gene>
    <name evidence="3" type="ORF">PS2015_525</name>
</gene>
<comment type="similarity">
    <text evidence="1">Belongs to the 4-hydroxybenzoyl-CoA thioesterase family.</text>
</comment>
<dbReference type="PIRSF" id="PIRSF003230">
    <property type="entry name" value="YbgC"/>
    <property type="match status" value="1"/>
</dbReference>
<dbReference type="PANTHER" id="PTHR31793:SF27">
    <property type="entry name" value="NOVEL THIOESTERASE SUPERFAMILY DOMAIN AND SAPOSIN A-TYPE DOMAIN CONTAINING PROTEIN (0610012H03RIK)"/>
    <property type="match status" value="1"/>
</dbReference>
<dbReference type="KEGG" id="pspi:PS2015_525"/>
<dbReference type="InterPro" id="IPR050563">
    <property type="entry name" value="4-hydroxybenzoyl-CoA_TE"/>
</dbReference>
<evidence type="ECO:0000313" key="3">
    <source>
        <dbReference type="EMBL" id="ALO45211.1"/>
    </source>
</evidence>
<dbReference type="GO" id="GO:0047617">
    <property type="term" value="F:fatty acyl-CoA hydrolase activity"/>
    <property type="evidence" value="ECO:0007669"/>
    <property type="project" value="TreeGrafter"/>
</dbReference>
<evidence type="ECO:0000256" key="2">
    <source>
        <dbReference type="ARBA" id="ARBA00022801"/>
    </source>
</evidence>
<dbReference type="STRING" id="1249552.PS2015_525"/>
<accession>A0A0S2KA43</accession>